<dbReference type="EMBL" id="JAWHTF010000004">
    <property type="protein sequence ID" value="MDU8886326.1"/>
    <property type="molecule type" value="Genomic_DNA"/>
</dbReference>
<dbReference type="InterPro" id="IPR025519">
    <property type="entry name" value="DUF4407"/>
</dbReference>
<keyword evidence="2" id="KW-0472">Membrane</keyword>
<keyword evidence="1" id="KW-0175">Coiled coil</keyword>
<dbReference type="Pfam" id="PF14362">
    <property type="entry name" value="DUF4407"/>
    <property type="match status" value="2"/>
</dbReference>
<gene>
    <name evidence="3" type="ORF">RXV94_09155</name>
</gene>
<proteinExistence type="predicted"/>
<evidence type="ECO:0000313" key="3">
    <source>
        <dbReference type="EMBL" id="MDU8886326.1"/>
    </source>
</evidence>
<feature type="coiled-coil region" evidence="1">
    <location>
        <begin position="176"/>
        <end position="210"/>
    </location>
</feature>
<organism evidence="3 4">
    <name type="scientific">Gilvirhabdus luticola</name>
    <dbReference type="NCBI Taxonomy" id="3079858"/>
    <lineage>
        <taxon>Bacteria</taxon>
        <taxon>Pseudomonadati</taxon>
        <taxon>Bacteroidota</taxon>
        <taxon>Flavobacteriia</taxon>
        <taxon>Flavobacteriales</taxon>
        <taxon>Flavobacteriaceae</taxon>
        <taxon>Gilvirhabdus</taxon>
    </lineage>
</organism>
<feature type="transmembrane region" description="Helical" evidence="2">
    <location>
        <begin position="299"/>
        <end position="318"/>
    </location>
</feature>
<reference evidence="3 4" key="1">
    <citation type="submission" date="2023-10" db="EMBL/GenBank/DDBJ databases">
        <title>Marimonas sp. nov. isolated from tidal mud flat.</title>
        <authorList>
            <person name="Jaincy N.J."/>
            <person name="Srinivasan S."/>
            <person name="Lee S.-S."/>
        </authorList>
    </citation>
    <scope>NUCLEOTIDE SEQUENCE [LARGE SCALE GENOMIC DNA]</scope>
    <source>
        <strain evidence="3 4">MJ-SS3</strain>
    </source>
</reference>
<evidence type="ECO:0000256" key="2">
    <source>
        <dbReference type="SAM" id="Phobius"/>
    </source>
</evidence>
<sequence>MKLFWKAAGGDKFILTKSTYSDQIKYFCLGGIVLATAIMAGLSGGYAFYTIFKPKLSDVTELWEKTGGESAMNNLQGFTETTDISTSIYAIIFGLIWGLIIYNIDRFIITSTGKGDGTEAITWGELKNAFPRIIMGCIIAISISKPLEIRILKGEIDAKLQVKQERLKEEAIVNIEDKYENRIVEKNAKIAQYQREIDKAEQSYTDAVKAFNDELAEKPGGSASGYGPDAKRKEVIMNDRKIDRDEMRLKFDPLIADLNNEIKGYINEKNDEIDNISFSLSGLDGLAERITIAEEEYPAVSWFLTLLFLAIELTPIFFKLMLIKSPYDYMSDNYKHLELAQNGVYIEEDYYEDKNGVQRELVRFLSAEKLMSEQKEFHDAQLRITKYAIEKFEEKEKQKINENPDDFIKYS</sequence>
<evidence type="ECO:0000256" key="1">
    <source>
        <dbReference type="SAM" id="Coils"/>
    </source>
</evidence>
<keyword evidence="4" id="KW-1185">Reference proteome</keyword>
<protein>
    <submittedName>
        <fullName evidence="3">DUF4407 domain-containing protein</fullName>
    </submittedName>
</protein>
<name>A0ABU3U7F4_9FLAO</name>
<keyword evidence="2" id="KW-1133">Transmembrane helix</keyword>
<evidence type="ECO:0000313" key="4">
    <source>
        <dbReference type="Proteomes" id="UP001268651"/>
    </source>
</evidence>
<keyword evidence="2" id="KW-0812">Transmembrane</keyword>
<comment type="caution">
    <text evidence="3">The sequence shown here is derived from an EMBL/GenBank/DDBJ whole genome shotgun (WGS) entry which is preliminary data.</text>
</comment>
<dbReference type="RefSeq" id="WP_316662323.1">
    <property type="nucleotide sequence ID" value="NZ_JAWHTF010000004.1"/>
</dbReference>
<feature type="transmembrane region" description="Helical" evidence="2">
    <location>
        <begin position="26"/>
        <end position="49"/>
    </location>
</feature>
<feature type="transmembrane region" description="Helical" evidence="2">
    <location>
        <begin position="84"/>
        <end position="104"/>
    </location>
</feature>
<accession>A0ABU3U7F4</accession>
<dbReference type="Proteomes" id="UP001268651">
    <property type="component" value="Unassembled WGS sequence"/>
</dbReference>